<dbReference type="InterPro" id="IPR058548">
    <property type="entry name" value="MlaB-like_STAS"/>
</dbReference>
<feature type="domain" description="STAS" evidence="1">
    <location>
        <begin position="1"/>
        <end position="55"/>
    </location>
</feature>
<evidence type="ECO:0000313" key="2">
    <source>
        <dbReference type="EMBL" id="MBO0517888.1"/>
    </source>
</evidence>
<gene>
    <name evidence="2" type="ORF">J0695_40050</name>
</gene>
<name>A0A939FFS5_9ACTN</name>
<evidence type="ECO:0000259" key="1">
    <source>
        <dbReference type="PROSITE" id="PS50801"/>
    </source>
</evidence>
<feature type="non-terminal residue" evidence="2">
    <location>
        <position position="68"/>
    </location>
</feature>
<comment type="caution">
    <text evidence="2">The sequence shown here is derived from an EMBL/GenBank/DDBJ whole genome shotgun (WGS) entry which is preliminary data.</text>
</comment>
<proteinExistence type="predicted"/>
<sequence>RDGALTVDVDLALLTFCDCSGLNVFLEVWQDAAATGATLRLRRPSRVVSRLLALTECDFLLSGCAAVP</sequence>
<dbReference type="Pfam" id="PF13466">
    <property type="entry name" value="STAS_2"/>
    <property type="match status" value="1"/>
</dbReference>
<protein>
    <submittedName>
        <fullName evidence="2">STAS domain-containing protein</fullName>
    </submittedName>
</protein>
<dbReference type="Proteomes" id="UP000664167">
    <property type="component" value="Unassembled WGS sequence"/>
</dbReference>
<evidence type="ECO:0000313" key="3">
    <source>
        <dbReference type="Proteomes" id="UP000664167"/>
    </source>
</evidence>
<dbReference type="SUPFAM" id="SSF52091">
    <property type="entry name" value="SpoIIaa-like"/>
    <property type="match status" value="1"/>
</dbReference>
<keyword evidence="3" id="KW-1185">Reference proteome</keyword>
<organism evidence="2 3">
    <name type="scientific">Streptomyces beijiangensis</name>
    <dbReference type="NCBI Taxonomy" id="163361"/>
    <lineage>
        <taxon>Bacteria</taxon>
        <taxon>Bacillati</taxon>
        <taxon>Actinomycetota</taxon>
        <taxon>Actinomycetes</taxon>
        <taxon>Kitasatosporales</taxon>
        <taxon>Streptomycetaceae</taxon>
        <taxon>Streptomyces</taxon>
    </lineage>
</organism>
<dbReference type="RefSeq" id="WP_206969733.1">
    <property type="nucleotide sequence ID" value="NZ_JAFLRJ010000955.1"/>
</dbReference>
<reference evidence="2" key="1">
    <citation type="submission" date="2021-03" db="EMBL/GenBank/DDBJ databases">
        <title>Streptomyces poriferae sp. nov., a novel marine sponge-derived Actinobacteria species with anti-MRSA activity.</title>
        <authorList>
            <person name="Sandoval-Powers M."/>
            <person name="Kralova S."/>
            <person name="Nguyen G.-S."/>
            <person name="Fawwal D."/>
            <person name="Degnes K."/>
            <person name="Klinkenberg G."/>
            <person name="Sletta H."/>
            <person name="Wentzel A."/>
            <person name="Liles M.R."/>
        </authorList>
    </citation>
    <scope>NUCLEOTIDE SEQUENCE</scope>
    <source>
        <strain evidence="2">DSM 41794</strain>
    </source>
</reference>
<dbReference type="Gene3D" id="3.30.750.24">
    <property type="entry name" value="STAS domain"/>
    <property type="match status" value="1"/>
</dbReference>
<dbReference type="InterPro" id="IPR002645">
    <property type="entry name" value="STAS_dom"/>
</dbReference>
<dbReference type="PROSITE" id="PS50801">
    <property type="entry name" value="STAS"/>
    <property type="match status" value="1"/>
</dbReference>
<feature type="non-terminal residue" evidence="2">
    <location>
        <position position="1"/>
    </location>
</feature>
<accession>A0A939FFS5</accession>
<dbReference type="AlphaFoldDB" id="A0A939FFS5"/>
<dbReference type="EMBL" id="JAFLRJ010000955">
    <property type="protein sequence ID" value="MBO0517888.1"/>
    <property type="molecule type" value="Genomic_DNA"/>
</dbReference>
<dbReference type="InterPro" id="IPR036513">
    <property type="entry name" value="STAS_dom_sf"/>
</dbReference>